<feature type="compositionally biased region" description="Basic and acidic residues" evidence="1">
    <location>
        <begin position="150"/>
        <end position="160"/>
    </location>
</feature>
<feature type="region of interest" description="Disordered" evidence="1">
    <location>
        <begin position="296"/>
        <end position="316"/>
    </location>
</feature>
<dbReference type="STRING" id="94208.A0A2S4L1R8"/>
<protein>
    <submittedName>
        <fullName evidence="2">Uncharacterized protein</fullName>
    </submittedName>
</protein>
<organism evidence="2 3">
    <name type="scientific">Tolypocladium paradoxum</name>
    <dbReference type="NCBI Taxonomy" id="94208"/>
    <lineage>
        <taxon>Eukaryota</taxon>
        <taxon>Fungi</taxon>
        <taxon>Dikarya</taxon>
        <taxon>Ascomycota</taxon>
        <taxon>Pezizomycotina</taxon>
        <taxon>Sordariomycetes</taxon>
        <taxon>Hypocreomycetidae</taxon>
        <taxon>Hypocreales</taxon>
        <taxon>Ophiocordycipitaceae</taxon>
        <taxon>Tolypocladium</taxon>
    </lineage>
</organism>
<feature type="compositionally biased region" description="Basic and acidic residues" evidence="1">
    <location>
        <begin position="302"/>
        <end position="312"/>
    </location>
</feature>
<feature type="region of interest" description="Disordered" evidence="1">
    <location>
        <begin position="136"/>
        <end position="175"/>
    </location>
</feature>
<sequence>MNNENDQGYGYLDANSSQQNLAWPVFAYAQPSDDVFAPQPPMGQRLGRPTDEFLVEQGMPLFALGPWSNNSSALRLFGQSTAAENDDNPPSTHVQTGRQSSHGYDQTPYHPMNEAGRANQPQPQSYAYVTGAELQEATPTPRSAYSPSERAPHSTERPTDATDAGTNAGDGSVEQKIRSFCNTKNYRYLKPRAEAHELSPHTSDMAEIQKKTPTRQFPGLFTSAAAANDALAVFQNLYRKPLRECTTPIEDESFPGSDEEMVAVVKSVFEAIVDWSYILEWKSALSREAKSQVARKLSAKGSGKEAKPDLDGLRPSPQELEKLLPSIDVQQKMILGQIPSDQTIEWVSWGIVHSKQLVKSLLTAGGGWKLRIVNCPRKEFRAKGNNRRVNAAKERQRRGMMRREQGVDEQGG</sequence>
<accession>A0A2S4L1R8</accession>
<dbReference type="OrthoDB" id="4814848at2759"/>
<feature type="compositionally biased region" description="Polar residues" evidence="1">
    <location>
        <begin position="137"/>
        <end position="146"/>
    </location>
</feature>
<dbReference type="AlphaFoldDB" id="A0A2S4L1R8"/>
<comment type="caution">
    <text evidence="2">The sequence shown here is derived from an EMBL/GenBank/DDBJ whole genome shotgun (WGS) entry which is preliminary data.</text>
</comment>
<reference evidence="2 3" key="1">
    <citation type="submission" date="2018-01" db="EMBL/GenBank/DDBJ databases">
        <title>Harnessing the power of phylogenomics to disentangle the directionality and signatures of interkingdom host jumping in the parasitic fungal genus Tolypocladium.</title>
        <authorList>
            <person name="Quandt C.A."/>
            <person name="Patterson W."/>
            <person name="Spatafora J.W."/>
        </authorList>
    </citation>
    <scope>NUCLEOTIDE SEQUENCE [LARGE SCALE GENOMIC DNA]</scope>
    <source>
        <strain evidence="2 3">NRBC 100945</strain>
    </source>
</reference>
<dbReference type="Proteomes" id="UP000237481">
    <property type="component" value="Unassembled WGS sequence"/>
</dbReference>
<dbReference type="EMBL" id="PKSG01000330">
    <property type="protein sequence ID" value="POR36359.1"/>
    <property type="molecule type" value="Genomic_DNA"/>
</dbReference>
<evidence type="ECO:0000313" key="2">
    <source>
        <dbReference type="EMBL" id="POR36359.1"/>
    </source>
</evidence>
<proteinExistence type="predicted"/>
<evidence type="ECO:0000256" key="1">
    <source>
        <dbReference type="SAM" id="MobiDB-lite"/>
    </source>
</evidence>
<keyword evidence="3" id="KW-1185">Reference proteome</keyword>
<feature type="compositionally biased region" description="Polar residues" evidence="1">
    <location>
        <begin position="81"/>
        <end position="104"/>
    </location>
</feature>
<gene>
    <name evidence="2" type="ORF">TPAR_03451</name>
</gene>
<feature type="region of interest" description="Disordered" evidence="1">
    <location>
        <begin position="81"/>
        <end position="121"/>
    </location>
</feature>
<evidence type="ECO:0000313" key="3">
    <source>
        <dbReference type="Proteomes" id="UP000237481"/>
    </source>
</evidence>
<feature type="region of interest" description="Disordered" evidence="1">
    <location>
        <begin position="386"/>
        <end position="412"/>
    </location>
</feature>
<name>A0A2S4L1R8_9HYPO</name>